<dbReference type="Proteomes" id="UP001231518">
    <property type="component" value="Chromosome 15"/>
</dbReference>
<evidence type="ECO:0000313" key="2">
    <source>
        <dbReference type="Proteomes" id="UP001231518"/>
    </source>
</evidence>
<name>A0AAD7YNC1_MYTSE</name>
<accession>A0AAD7YNC1</accession>
<sequence length="261" mass="30154">MDLNNLPSGSLANINSEEIYDELKNFLGGLGDPHTFFEMFGYAAFNPVELRKKLERKITKDDLLFLIALFLTNKKNDTLRKECRVKLQQVTRKINLKPRANGNSRVVTLLRVAQAFPEIVAMSLKLRPEVARPITLVQMRLHSEYPEFPALALQPLLACLLPKTHKHSLNIMNTFLLSNMLLTETFNQKSHIWSYKSNQQKVQEVKSKQMNHYHSAVLNEDLRKSWCIRLEIMVDTEYSSVWIEAASRSKDKLVQTYGDSF</sequence>
<proteinExistence type="predicted"/>
<gene>
    <name evidence="1" type="ORF">PYW07_004066</name>
</gene>
<keyword evidence="2" id="KW-1185">Reference proteome</keyword>
<dbReference type="EMBL" id="JARGEI010000012">
    <property type="protein sequence ID" value="KAJ8722886.1"/>
    <property type="molecule type" value="Genomic_DNA"/>
</dbReference>
<reference evidence="1" key="1">
    <citation type="submission" date="2023-03" db="EMBL/GenBank/DDBJ databases">
        <title>Chromosome-level genomes of two armyworms, Mythimna separata and Mythimna loreyi, provide insights into the biosynthesis and reception of sex pheromones.</title>
        <authorList>
            <person name="Zhao H."/>
        </authorList>
    </citation>
    <scope>NUCLEOTIDE SEQUENCE</scope>
    <source>
        <strain evidence="1">BeijingLab</strain>
        <tissue evidence="1">Pupa</tissue>
    </source>
</reference>
<organism evidence="1 2">
    <name type="scientific">Mythimna separata</name>
    <name type="common">Oriental armyworm</name>
    <name type="synonym">Pseudaletia separata</name>
    <dbReference type="NCBI Taxonomy" id="271217"/>
    <lineage>
        <taxon>Eukaryota</taxon>
        <taxon>Metazoa</taxon>
        <taxon>Ecdysozoa</taxon>
        <taxon>Arthropoda</taxon>
        <taxon>Hexapoda</taxon>
        <taxon>Insecta</taxon>
        <taxon>Pterygota</taxon>
        <taxon>Neoptera</taxon>
        <taxon>Endopterygota</taxon>
        <taxon>Lepidoptera</taxon>
        <taxon>Glossata</taxon>
        <taxon>Ditrysia</taxon>
        <taxon>Noctuoidea</taxon>
        <taxon>Noctuidae</taxon>
        <taxon>Noctuinae</taxon>
        <taxon>Hadenini</taxon>
        <taxon>Mythimna</taxon>
    </lineage>
</organism>
<comment type="caution">
    <text evidence="1">The sequence shown here is derived from an EMBL/GenBank/DDBJ whole genome shotgun (WGS) entry which is preliminary data.</text>
</comment>
<protein>
    <submittedName>
        <fullName evidence="1">Uncharacterized protein</fullName>
    </submittedName>
</protein>
<dbReference type="AlphaFoldDB" id="A0AAD7YNC1"/>
<evidence type="ECO:0000313" key="1">
    <source>
        <dbReference type="EMBL" id="KAJ8722886.1"/>
    </source>
</evidence>